<dbReference type="GO" id="GO:0008233">
    <property type="term" value="F:peptidase activity"/>
    <property type="evidence" value="ECO:0007669"/>
    <property type="project" value="InterPro"/>
</dbReference>
<reference evidence="2" key="1">
    <citation type="submission" date="2021-02" db="EMBL/GenBank/DDBJ databases">
        <title>Taxonomy, biology and ecology of Rhodococcus bacteria occurring in California pistachio and other woody hosts as revealed by genome sequence analyses.</title>
        <authorList>
            <person name="Riely B."/>
            <person name="Gai Y."/>
        </authorList>
    </citation>
    <scope>NUCLEOTIDE SEQUENCE</scope>
    <source>
        <strain evidence="2">BP-295</strain>
    </source>
</reference>
<proteinExistence type="predicted"/>
<dbReference type="SUPFAM" id="SSF55166">
    <property type="entry name" value="Hedgehog/DD-peptidase"/>
    <property type="match status" value="1"/>
</dbReference>
<dbReference type="EMBL" id="JAFFGU010000006">
    <property type="protein sequence ID" value="MBM7279025.1"/>
    <property type="molecule type" value="Genomic_DNA"/>
</dbReference>
<dbReference type="Pfam" id="PF02557">
    <property type="entry name" value="VanY"/>
    <property type="match status" value="1"/>
</dbReference>
<protein>
    <submittedName>
        <fullName evidence="2">M15 family metallopeptidase</fullName>
    </submittedName>
</protein>
<dbReference type="CDD" id="cd14846">
    <property type="entry name" value="Peptidase_M15_like"/>
    <property type="match status" value="1"/>
</dbReference>
<evidence type="ECO:0000313" key="2">
    <source>
        <dbReference type="EMBL" id="MBM7279025.1"/>
    </source>
</evidence>
<dbReference type="InterPro" id="IPR009045">
    <property type="entry name" value="Zn_M74/Hedgehog-like"/>
</dbReference>
<feature type="domain" description="D-alanyl-D-alanine carboxypeptidase-like core" evidence="1">
    <location>
        <begin position="72"/>
        <end position="146"/>
    </location>
</feature>
<dbReference type="GO" id="GO:0006508">
    <property type="term" value="P:proteolysis"/>
    <property type="evidence" value="ECO:0007669"/>
    <property type="project" value="InterPro"/>
</dbReference>
<dbReference type="Proteomes" id="UP001195196">
    <property type="component" value="Unassembled WGS sequence"/>
</dbReference>
<accession>A0AAW4G772</accession>
<organism evidence="2 3">
    <name type="scientific">Gordonia rubripertincta</name>
    <name type="common">Rhodococcus corallinus</name>
    <dbReference type="NCBI Taxonomy" id="36822"/>
    <lineage>
        <taxon>Bacteria</taxon>
        <taxon>Bacillati</taxon>
        <taxon>Actinomycetota</taxon>
        <taxon>Actinomycetes</taxon>
        <taxon>Mycobacteriales</taxon>
        <taxon>Gordoniaceae</taxon>
        <taxon>Gordonia</taxon>
    </lineage>
</organism>
<evidence type="ECO:0000313" key="3">
    <source>
        <dbReference type="Proteomes" id="UP001195196"/>
    </source>
</evidence>
<comment type="caution">
    <text evidence="2">The sequence shown here is derived from an EMBL/GenBank/DDBJ whole genome shotgun (WGS) entry which is preliminary data.</text>
</comment>
<dbReference type="Gene3D" id="3.30.1380.10">
    <property type="match status" value="1"/>
</dbReference>
<dbReference type="AlphaFoldDB" id="A0AAW4G772"/>
<sequence>MFDGNAAGRYPQPRSVVRFTGLMSNLASRLMGAALAAGAAASAVLGVGSAGAAPTFLAPGTDGLAPGLAASYTLASNEARTQGVPIWITSGKRSDAEQRQLWRDAIATYGSPAAARRWVLPAEESPHVRGAAVDVGPWDGAAWLERNGHRWGLCRTFVNEWWHFELATTPGTPCPPMWPDAAVRADRRGI</sequence>
<evidence type="ECO:0000259" key="1">
    <source>
        <dbReference type="Pfam" id="PF02557"/>
    </source>
</evidence>
<dbReference type="InterPro" id="IPR003709">
    <property type="entry name" value="VanY-like_core_dom"/>
</dbReference>
<name>A0AAW4G772_GORRU</name>
<gene>
    <name evidence="2" type="ORF">JTZ10_14805</name>
</gene>